<proteinExistence type="predicted"/>
<evidence type="ECO:0000313" key="2">
    <source>
        <dbReference type="Proteomes" id="UP000252405"/>
    </source>
</evidence>
<gene>
    <name evidence="1" type="ORF">DU505_08900</name>
</gene>
<reference evidence="1 2" key="1">
    <citation type="submission" date="2018-07" db="EMBL/GenBank/DDBJ databases">
        <title>Halomonas montanilacus sp. nov., isolated from Lake Pengyan on Tibetan Plateau.</title>
        <authorList>
            <person name="Lu H."/>
            <person name="Xing P."/>
            <person name="Wu Q."/>
        </authorList>
    </citation>
    <scope>NUCLEOTIDE SEQUENCE [LARGE SCALE GENOMIC DNA]</scope>
    <source>
        <strain evidence="1 2">PYC7W</strain>
    </source>
</reference>
<dbReference type="Proteomes" id="UP000252405">
    <property type="component" value="Unassembled WGS sequence"/>
</dbReference>
<organism evidence="1 2">
    <name type="scientific">Billgrantia montanilacus</name>
    <dbReference type="NCBI Taxonomy" id="2282305"/>
    <lineage>
        <taxon>Bacteria</taxon>
        <taxon>Pseudomonadati</taxon>
        <taxon>Pseudomonadota</taxon>
        <taxon>Gammaproteobacteria</taxon>
        <taxon>Oceanospirillales</taxon>
        <taxon>Halomonadaceae</taxon>
        <taxon>Billgrantia</taxon>
    </lineage>
</organism>
<dbReference type="RefSeq" id="WP_114478645.1">
    <property type="nucleotide sequence ID" value="NZ_QPII01000005.1"/>
</dbReference>
<comment type="caution">
    <text evidence="1">The sequence shown here is derived from an EMBL/GenBank/DDBJ whole genome shotgun (WGS) entry which is preliminary data.</text>
</comment>
<evidence type="ECO:0000313" key="1">
    <source>
        <dbReference type="EMBL" id="RCV89711.1"/>
    </source>
</evidence>
<dbReference type="InterPro" id="IPR016912">
    <property type="entry name" value="Phage_P2_GpU"/>
</dbReference>
<sequence length="147" mass="16577">MMMAYGLFVFGLGTAAYQELQRQTNWRHASQSRVGARPSRQFLGPGEDTITLTGTLLPEFTGGQSNLDELRRMANEGKAWPLIEGTGRNYGIYVIENLNERKSRFFRDGAASQIEFDITLQRIDDDRRDRLGVLDATAMRLVRGAFA</sequence>
<accession>A0A368TYN9</accession>
<keyword evidence="2" id="KW-1185">Reference proteome</keyword>
<dbReference type="OrthoDB" id="1550902at2"/>
<protein>
    <submittedName>
        <fullName evidence="1">Oxidoreductase</fullName>
    </submittedName>
</protein>
<dbReference type="EMBL" id="QPII01000005">
    <property type="protein sequence ID" value="RCV89711.1"/>
    <property type="molecule type" value="Genomic_DNA"/>
</dbReference>
<dbReference type="AlphaFoldDB" id="A0A368TYN9"/>
<dbReference type="Pfam" id="PF06995">
    <property type="entry name" value="Phage_P2_GpU"/>
    <property type="match status" value="1"/>
</dbReference>
<name>A0A368TYN9_9GAMM</name>
<dbReference type="InterPro" id="IPR009734">
    <property type="entry name" value="Myoviridae_GpU"/>
</dbReference>
<dbReference type="PIRSF" id="PIRSF029208">
    <property type="entry name" value="Phage_tail_GPU"/>
    <property type="match status" value="1"/>
</dbReference>